<evidence type="ECO:0000313" key="3">
    <source>
        <dbReference type="EMBL" id="GMT15081.1"/>
    </source>
</evidence>
<accession>A0AAV5V8M0</accession>
<evidence type="ECO:0000313" key="4">
    <source>
        <dbReference type="Proteomes" id="UP001432322"/>
    </source>
</evidence>
<feature type="transmembrane region" description="Helical" evidence="2">
    <location>
        <begin position="78"/>
        <end position="98"/>
    </location>
</feature>
<feature type="compositionally biased region" description="Polar residues" evidence="1">
    <location>
        <begin position="133"/>
        <end position="148"/>
    </location>
</feature>
<keyword evidence="4" id="KW-1185">Reference proteome</keyword>
<evidence type="ECO:0000256" key="1">
    <source>
        <dbReference type="SAM" id="MobiDB-lite"/>
    </source>
</evidence>
<keyword evidence="2" id="KW-0472">Membrane</keyword>
<feature type="region of interest" description="Disordered" evidence="1">
    <location>
        <begin position="133"/>
        <end position="154"/>
    </location>
</feature>
<proteinExistence type="predicted"/>
<feature type="transmembrane region" description="Helical" evidence="2">
    <location>
        <begin position="43"/>
        <end position="66"/>
    </location>
</feature>
<feature type="transmembrane region" description="Helical" evidence="2">
    <location>
        <begin position="12"/>
        <end position="31"/>
    </location>
</feature>
<comment type="caution">
    <text evidence="3">The sequence shown here is derived from an EMBL/GenBank/DDBJ whole genome shotgun (WGS) entry which is preliminary data.</text>
</comment>
<protein>
    <recommendedName>
        <fullName evidence="5">MARVEL domain-containing protein</fullName>
    </recommendedName>
</protein>
<keyword evidence="2" id="KW-0812">Transmembrane</keyword>
<name>A0AAV5V8M0_9BILA</name>
<dbReference type="EMBL" id="BTSY01000002">
    <property type="protein sequence ID" value="GMT15081.1"/>
    <property type="molecule type" value="Genomic_DNA"/>
</dbReference>
<evidence type="ECO:0000256" key="2">
    <source>
        <dbReference type="SAM" id="Phobius"/>
    </source>
</evidence>
<sequence length="154" mass="16945">MSLEDMKTMPHILKPFTLALSILLCLFSFLSPTRNWMWLPRTASIIEILVTLAVFVLHVIDTSVLISTPIYPLIELGYTSIFFIVNVVSLIIFFFSIFGGFNLLLIISIGLSILLGMSFALMALITWRSRSTPTSSGNQATASPSYPSGINPGV</sequence>
<dbReference type="Proteomes" id="UP001432322">
    <property type="component" value="Unassembled WGS sequence"/>
</dbReference>
<keyword evidence="2" id="KW-1133">Transmembrane helix</keyword>
<reference evidence="3" key="1">
    <citation type="submission" date="2023-10" db="EMBL/GenBank/DDBJ databases">
        <title>Genome assembly of Pristionchus species.</title>
        <authorList>
            <person name="Yoshida K."/>
            <person name="Sommer R.J."/>
        </authorList>
    </citation>
    <scope>NUCLEOTIDE SEQUENCE</scope>
    <source>
        <strain evidence="3">RS5133</strain>
    </source>
</reference>
<dbReference type="AlphaFoldDB" id="A0AAV5V8M0"/>
<feature type="transmembrane region" description="Helical" evidence="2">
    <location>
        <begin position="104"/>
        <end position="127"/>
    </location>
</feature>
<organism evidence="3 4">
    <name type="scientific">Pristionchus fissidentatus</name>
    <dbReference type="NCBI Taxonomy" id="1538716"/>
    <lineage>
        <taxon>Eukaryota</taxon>
        <taxon>Metazoa</taxon>
        <taxon>Ecdysozoa</taxon>
        <taxon>Nematoda</taxon>
        <taxon>Chromadorea</taxon>
        <taxon>Rhabditida</taxon>
        <taxon>Rhabditina</taxon>
        <taxon>Diplogasteromorpha</taxon>
        <taxon>Diplogasteroidea</taxon>
        <taxon>Neodiplogasteridae</taxon>
        <taxon>Pristionchus</taxon>
    </lineage>
</organism>
<evidence type="ECO:0008006" key="5">
    <source>
        <dbReference type="Google" id="ProtNLM"/>
    </source>
</evidence>
<gene>
    <name evidence="3" type="ORF">PFISCL1PPCAC_6378</name>
</gene>